<evidence type="ECO:0000313" key="3">
    <source>
        <dbReference type="EMBL" id="PSR97763.1"/>
    </source>
</evidence>
<keyword evidence="2" id="KW-0812">Transmembrane</keyword>
<dbReference type="STRING" id="2025994.A0A2T3AHJ5"/>
<proteinExistence type="predicted"/>
<accession>A0A2T3AHJ5</accession>
<dbReference type="AlphaFoldDB" id="A0A2T3AHJ5"/>
<evidence type="ECO:0000313" key="4">
    <source>
        <dbReference type="Proteomes" id="UP000241462"/>
    </source>
</evidence>
<feature type="non-terminal residue" evidence="3">
    <location>
        <position position="1"/>
    </location>
</feature>
<gene>
    <name evidence="3" type="ORF">BD289DRAFT_340638</name>
</gene>
<organism evidence="3 4">
    <name type="scientific">Coniella lustricola</name>
    <dbReference type="NCBI Taxonomy" id="2025994"/>
    <lineage>
        <taxon>Eukaryota</taxon>
        <taxon>Fungi</taxon>
        <taxon>Dikarya</taxon>
        <taxon>Ascomycota</taxon>
        <taxon>Pezizomycotina</taxon>
        <taxon>Sordariomycetes</taxon>
        <taxon>Sordariomycetidae</taxon>
        <taxon>Diaporthales</taxon>
        <taxon>Schizoparmaceae</taxon>
        <taxon>Coniella</taxon>
    </lineage>
</organism>
<evidence type="ECO:0000256" key="2">
    <source>
        <dbReference type="SAM" id="Phobius"/>
    </source>
</evidence>
<reference evidence="3 4" key="1">
    <citation type="journal article" date="2018" name="Mycol. Prog.">
        <title>Coniella lustricola, a new species from submerged detritus.</title>
        <authorList>
            <person name="Raudabaugh D.B."/>
            <person name="Iturriaga T."/>
            <person name="Carver A."/>
            <person name="Mondo S."/>
            <person name="Pangilinan J."/>
            <person name="Lipzen A."/>
            <person name="He G."/>
            <person name="Amirebrahimi M."/>
            <person name="Grigoriev I.V."/>
            <person name="Miller A.N."/>
        </authorList>
    </citation>
    <scope>NUCLEOTIDE SEQUENCE [LARGE SCALE GENOMIC DNA]</scope>
    <source>
        <strain evidence="3 4">B22-T-1</strain>
    </source>
</reference>
<evidence type="ECO:0000256" key="1">
    <source>
        <dbReference type="SAM" id="MobiDB-lite"/>
    </source>
</evidence>
<dbReference type="PANTHER" id="PTHR42044">
    <property type="entry name" value="DUF676 DOMAIN-CONTAINING PROTEIN-RELATED"/>
    <property type="match status" value="1"/>
</dbReference>
<feature type="region of interest" description="Disordered" evidence="1">
    <location>
        <begin position="305"/>
        <end position="326"/>
    </location>
</feature>
<dbReference type="Proteomes" id="UP000241462">
    <property type="component" value="Unassembled WGS sequence"/>
</dbReference>
<name>A0A2T3AHJ5_9PEZI</name>
<sequence>FFGSQIADQSVINYSYTDSPWRLLAWDTYTFFYYIWALPHILLPIRPTDSGHLSELAPTPGNLFCILIHAILVVLQAAFILLLPPIAFFIPLWTTLLAVGAFMVLNKGLSALLNGNGVIFHSEPQYASAATHRTAHHEDINVYEHERWIFLNGVAVGSHWMQSNLNRLALTFGRPIVGIHNRTSGILFDVIECLVQRNFGYATEDIRVCYRIMKETLYKPKYTKVVFILHSQGGIEGGLVLDWLLQELPQNLLCKLEVYTFGNAANHFNNPYRTMGNEFKNQARPATAGMTSSMAINKNNTIDSMERNETNNSHASQSAAALPPPALSIAPNTTTSTYSCDSHHGQERAQRAIRHIEHYAYTTDFVALWGVLHFATIPPATHAIPRFIGRLFARSSPNGRGGHQLVQHYLDGMFPLQRDSVTGHFVGCADDNAFMESAVSIEAKKKATVDLKGGGKSQEQQQQDRLNSGAFEREGVVKELSRLWKYRNGRSP</sequence>
<dbReference type="OrthoDB" id="202545at2759"/>
<feature type="transmembrane region" description="Helical" evidence="2">
    <location>
        <begin position="63"/>
        <end position="82"/>
    </location>
</feature>
<feature type="non-terminal residue" evidence="3">
    <location>
        <position position="492"/>
    </location>
</feature>
<feature type="transmembrane region" description="Helical" evidence="2">
    <location>
        <begin position="23"/>
        <end position="43"/>
    </location>
</feature>
<keyword evidence="4" id="KW-1185">Reference proteome</keyword>
<keyword evidence="2" id="KW-1133">Transmembrane helix</keyword>
<keyword evidence="2" id="KW-0472">Membrane</keyword>
<feature type="transmembrane region" description="Helical" evidence="2">
    <location>
        <begin position="88"/>
        <end position="105"/>
    </location>
</feature>
<dbReference type="InParanoid" id="A0A2T3AHJ5"/>
<feature type="compositionally biased region" description="Low complexity" evidence="1">
    <location>
        <begin position="313"/>
        <end position="326"/>
    </location>
</feature>
<protein>
    <recommendedName>
        <fullName evidence="5">Alpha/Beta hydrolase protein</fullName>
    </recommendedName>
</protein>
<dbReference type="EMBL" id="KZ678388">
    <property type="protein sequence ID" value="PSR97763.1"/>
    <property type="molecule type" value="Genomic_DNA"/>
</dbReference>
<dbReference type="PANTHER" id="PTHR42044:SF1">
    <property type="entry name" value="DUF676 DOMAIN-CONTAINING PROTEIN"/>
    <property type="match status" value="1"/>
</dbReference>
<evidence type="ECO:0008006" key="5">
    <source>
        <dbReference type="Google" id="ProtNLM"/>
    </source>
</evidence>